<keyword evidence="1" id="KW-0732">Signal</keyword>
<accession>A0A7I7JSH3</accession>
<gene>
    <name evidence="2" type="ORF">MNVM_38760</name>
</gene>
<dbReference type="Proteomes" id="UP000466997">
    <property type="component" value="Chromosome"/>
</dbReference>
<protein>
    <submittedName>
        <fullName evidence="2">Uncharacterized protein</fullName>
    </submittedName>
</protein>
<name>A0A7I7JSH3_9MYCO</name>
<feature type="signal peptide" evidence="1">
    <location>
        <begin position="1"/>
        <end position="31"/>
    </location>
</feature>
<keyword evidence="3" id="KW-1185">Reference proteome</keyword>
<sequence>MWKSRRLLTLLGVGVAAGFAALVLPMSVANAAGESGGTSPVPGWDGPYETCDGVVCLVMEPLTRESVGRDWSYEGIRPWITDWKGDQLYNVEVNGEEVGGYNIKIEDFWNSFYSTSAYQFGDFMPNADTPDDLSALGNFGYLSGASIYQINLFDGAFTNLTMNGVGPHDLNYWVMSANDLTYSVVTDPLKGVSAALIQFGDDAPMQLWNSLFHSWTPEIPDYLIPNDPFAALDFDPCDFLGLCDLVG</sequence>
<organism evidence="2 3">
    <name type="scientific">Mycobacterium novum</name>
    <dbReference type="NCBI Taxonomy" id="2492438"/>
    <lineage>
        <taxon>Bacteria</taxon>
        <taxon>Bacillati</taxon>
        <taxon>Actinomycetota</taxon>
        <taxon>Actinomycetes</taxon>
        <taxon>Mycobacteriales</taxon>
        <taxon>Mycobacteriaceae</taxon>
        <taxon>Mycobacterium</taxon>
    </lineage>
</organism>
<reference evidence="2 3" key="1">
    <citation type="journal article" date="2019" name="Emerg. Microbes Infect.">
        <title>Comprehensive subspecies identification of 175 nontuberculous mycobacteria species based on 7547 genomic profiles.</title>
        <authorList>
            <person name="Matsumoto Y."/>
            <person name="Kinjo T."/>
            <person name="Motooka D."/>
            <person name="Nabeya D."/>
            <person name="Jung N."/>
            <person name="Uechi K."/>
            <person name="Horii T."/>
            <person name="Iida T."/>
            <person name="Fujita J."/>
            <person name="Nakamura S."/>
        </authorList>
    </citation>
    <scope>NUCLEOTIDE SEQUENCE [LARGE SCALE GENOMIC DNA]</scope>
    <source>
        <strain evidence="2 3">JCM 6391</strain>
    </source>
</reference>
<evidence type="ECO:0000256" key="1">
    <source>
        <dbReference type="SAM" id="SignalP"/>
    </source>
</evidence>
<dbReference type="KEGG" id="mnm:MNVM_38760"/>
<dbReference type="EMBL" id="AP022562">
    <property type="protein sequence ID" value="BBX14795.1"/>
    <property type="molecule type" value="Genomic_DNA"/>
</dbReference>
<dbReference type="AlphaFoldDB" id="A0A7I7JSH3"/>
<proteinExistence type="predicted"/>
<feature type="chain" id="PRO_5029709323" evidence="1">
    <location>
        <begin position="32"/>
        <end position="247"/>
    </location>
</feature>
<evidence type="ECO:0000313" key="2">
    <source>
        <dbReference type="EMBL" id="BBX14795.1"/>
    </source>
</evidence>
<evidence type="ECO:0000313" key="3">
    <source>
        <dbReference type="Proteomes" id="UP000466997"/>
    </source>
</evidence>